<evidence type="ECO:0000256" key="3">
    <source>
        <dbReference type="ARBA" id="ARBA00022764"/>
    </source>
</evidence>
<dbReference type="InterPro" id="IPR008929">
    <property type="entry name" value="Chondroitin_lyas"/>
</dbReference>
<dbReference type="RefSeq" id="WP_238232822.1">
    <property type="nucleotide sequence ID" value="NZ_BPRA01000027.1"/>
</dbReference>
<accession>A0ABQ4TVR2</accession>
<keyword evidence="3" id="KW-0574">Periplasm</keyword>
<keyword evidence="7" id="KW-1185">Reference proteome</keyword>
<evidence type="ECO:0000313" key="6">
    <source>
        <dbReference type="EMBL" id="GJE57695.1"/>
    </source>
</evidence>
<feature type="domain" description="Heparinase II/III-like C-terminal" evidence="5">
    <location>
        <begin position="402"/>
        <end position="642"/>
    </location>
</feature>
<dbReference type="EMBL" id="BPRA01000027">
    <property type="protein sequence ID" value="GJE57695.1"/>
    <property type="molecule type" value="Genomic_DNA"/>
</dbReference>
<keyword evidence="4" id="KW-0456">Lyase</keyword>
<dbReference type="PANTHER" id="PTHR39210:SF1">
    <property type="entry name" value="HEPARIN-SULFATE LYASE"/>
    <property type="match status" value="1"/>
</dbReference>
<evidence type="ECO:0000313" key="7">
    <source>
        <dbReference type="Proteomes" id="UP001055101"/>
    </source>
</evidence>
<dbReference type="InterPro" id="IPR012480">
    <property type="entry name" value="Hepar_II_III_C"/>
</dbReference>
<dbReference type="Pfam" id="PF07940">
    <property type="entry name" value="Hepar_II_III_C"/>
    <property type="match status" value="1"/>
</dbReference>
<name>A0ABQ4TVR2_9HYPH</name>
<sequence length="666" mass="73636">MSLKWYIARIRSMSVPEIAFRVGEHVERSRMRRKSKVFVTPPKHLELRRIPGFEGRVIGNATPAFRKKLDVVVANIFEGKFSALGATWPDADPEDLFPEKGWRIDPGTGLLWPGSDSFSFDIKYRRSGELGDIKHVWEKNRLQFLQALAAAASLNHDRRALAAVEDAIASWERHNPPYTGVGWNSGIEVALRCVSLIVAYNLCADRLSERTRRLILEILLSSRDFLERFPSKFSSANNHAMAEHLGLLLIEATVRKKDGNLQRARHQYEHIAREAALQILPDGTPAEQSPTYGAFTAEMILFGNFVADKLALGVSEVATQRLLAFAGFVAAISEPGGSVPAIGDDDEGRVLTLDAVAERSYVCSVAQTIQAAYDDLGPCHETETEELRNALFGCSRLSRQTDRRLQTFMQGGYTVVTDRQAGRHLHLVIDHGPLGYLSIAAHGHADANAVVFSIDGEAVLCDPGTYLYHGGGAWRTWFRGTAAHNTLCLGGVDQSTISGPFNWGHKAHASLVEKRDGENWRVRVTHDGYRSRFGVDHVRTIEAAPFGFALIDELQPGPGPEEASIAFQFAPGIVIDDMKTALVFLRDGRQLGRLSFDRPGNVTVQEGENRIDGGWVSNRFGEMRPAPRVVWRGHLPSGGLRTSFQLTPETAEPAARMRVLDGFRSS</sequence>
<keyword evidence="2" id="KW-0732">Signal</keyword>
<comment type="subcellular location">
    <subcellularLocation>
        <location evidence="1">Periplasm</location>
    </subcellularLocation>
</comment>
<evidence type="ECO:0000256" key="2">
    <source>
        <dbReference type="ARBA" id="ARBA00022729"/>
    </source>
</evidence>
<dbReference type="Proteomes" id="UP001055101">
    <property type="component" value="Unassembled WGS sequence"/>
</dbReference>
<dbReference type="PANTHER" id="PTHR39210">
    <property type="entry name" value="HEPARIN-SULFATE LYASE"/>
    <property type="match status" value="1"/>
</dbReference>
<dbReference type="Gene3D" id="2.70.98.70">
    <property type="match status" value="1"/>
</dbReference>
<organism evidence="6 7">
    <name type="scientific">Methylobacterium thuringiense</name>
    <dbReference type="NCBI Taxonomy" id="1003091"/>
    <lineage>
        <taxon>Bacteria</taxon>
        <taxon>Pseudomonadati</taxon>
        <taxon>Pseudomonadota</taxon>
        <taxon>Alphaproteobacteria</taxon>
        <taxon>Hyphomicrobiales</taxon>
        <taxon>Methylobacteriaceae</taxon>
        <taxon>Methylobacterium</taxon>
    </lineage>
</organism>
<gene>
    <name evidence="6" type="ORF">EKPJFOCH_4213</name>
</gene>
<dbReference type="SUPFAM" id="SSF48230">
    <property type="entry name" value="Chondroitin AC/alginate lyase"/>
    <property type="match status" value="1"/>
</dbReference>
<proteinExistence type="predicted"/>
<dbReference type="Gene3D" id="1.50.10.100">
    <property type="entry name" value="Chondroitin AC/alginate lyase"/>
    <property type="match status" value="1"/>
</dbReference>
<reference evidence="6" key="2">
    <citation type="submission" date="2021-08" db="EMBL/GenBank/DDBJ databases">
        <authorList>
            <person name="Tani A."/>
            <person name="Ola A."/>
            <person name="Ogura Y."/>
            <person name="Katsura K."/>
            <person name="Hayashi T."/>
        </authorList>
    </citation>
    <scope>NUCLEOTIDE SEQUENCE</scope>
    <source>
        <strain evidence="6">DSM 23674</strain>
    </source>
</reference>
<comment type="caution">
    <text evidence="6">The sequence shown here is derived from an EMBL/GenBank/DDBJ whole genome shotgun (WGS) entry which is preliminary data.</text>
</comment>
<evidence type="ECO:0000256" key="1">
    <source>
        <dbReference type="ARBA" id="ARBA00004418"/>
    </source>
</evidence>
<protein>
    <recommendedName>
        <fullName evidence="5">Heparinase II/III-like C-terminal domain-containing protein</fullName>
    </recommendedName>
</protein>
<reference evidence="6" key="1">
    <citation type="journal article" date="2021" name="Front. Microbiol.">
        <title>Comprehensive Comparative Genomics and Phenotyping of Methylobacterium Species.</title>
        <authorList>
            <person name="Alessa O."/>
            <person name="Ogura Y."/>
            <person name="Fujitani Y."/>
            <person name="Takami H."/>
            <person name="Hayashi T."/>
            <person name="Sahin N."/>
            <person name="Tani A."/>
        </authorList>
    </citation>
    <scope>NUCLEOTIDE SEQUENCE</scope>
    <source>
        <strain evidence="6">DSM 23674</strain>
    </source>
</reference>
<evidence type="ECO:0000256" key="4">
    <source>
        <dbReference type="ARBA" id="ARBA00023239"/>
    </source>
</evidence>
<evidence type="ECO:0000259" key="5">
    <source>
        <dbReference type="Pfam" id="PF07940"/>
    </source>
</evidence>